<dbReference type="Proteomes" id="UP000076532">
    <property type="component" value="Unassembled WGS sequence"/>
</dbReference>
<protein>
    <submittedName>
        <fullName evidence="1">Uncharacterized protein</fullName>
    </submittedName>
</protein>
<evidence type="ECO:0000313" key="1">
    <source>
        <dbReference type="EMBL" id="KZP30375.1"/>
    </source>
</evidence>
<proteinExistence type="predicted"/>
<dbReference type="EMBL" id="KV417494">
    <property type="protein sequence ID" value="KZP30375.1"/>
    <property type="molecule type" value="Genomic_DNA"/>
</dbReference>
<organism evidence="1 2">
    <name type="scientific">Athelia psychrophila</name>
    <dbReference type="NCBI Taxonomy" id="1759441"/>
    <lineage>
        <taxon>Eukaryota</taxon>
        <taxon>Fungi</taxon>
        <taxon>Dikarya</taxon>
        <taxon>Basidiomycota</taxon>
        <taxon>Agaricomycotina</taxon>
        <taxon>Agaricomycetes</taxon>
        <taxon>Agaricomycetidae</taxon>
        <taxon>Atheliales</taxon>
        <taxon>Atheliaceae</taxon>
        <taxon>Athelia</taxon>
    </lineage>
</organism>
<name>A0A166T9J1_9AGAM</name>
<evidence type="ECO:0000313" key="2">
    <source>
        <dbReference type="Proteomes" id="UP000076532"/>
    </source>
</evidence>
<sequence length="101" mass="11455">MPPDSHLDLFVTILVFADIDQCHCCAIWVSVSLSHKVNWFTDWLESSESIHLISTFEWGPDNTNRRVCLLVPDAPPSVQYLVVLGKHSIFFLNVGKFLLAL</sequence>
<accession>A0A166T9J1</accession>
<dbReference type="AlphaFoldDB" id="A0A166T9J1"/>
<keyword evidence="2" id="KW-1185">Reference proteome</keyword>
<gene>
    <name evidence="1" type="ORF">FIBSPDRAFT_884280</name>
</gene>
<reference evidence="1 2" key="1">
    <citation type="journal article" date="2016" name="Mol. Biol. Evol.">
        <title>Comparative Genomics of Early-Diverging Mushroom-Forming Fungi Provides Insights into the Origins of Lignocellulose Decay Capabilities.</title>
        <authorList>
            <person name="Nagy L.G."/>
            <person name="Riley R."/>
            <person name="Tritt A."/>
            <person name="Adam C."/>
            <person name="Daum C."/>
            <person name="Floudas D."/>
            <person name="Sun H."/>
            <person name="Yadav J.S."/>
            <person name="Pangilinan J."/>
            <person name="Larsson K.H."/>
            <person name="Matsuura K."/>
            <person name="Barry K."/>
            <person name="Labutti K."/>
            <person name="Kuo R."/>
            <person name="Ohm R.A."/>
            <person name="Bhattacharya S.S."/>
            <person name="Shirouzu T."/>
            <person name="Yoshinaga Y."/>
            <person name="Martin F.M."/>
            <person name="Grigoriev I.V."/>
            <person name="Hibbett D.S."/>
        </authorList>
    </citation>
    <scope>NUCLEOTIDE SEQUENCE [LARGE SCALE GENOMIC DNA]</scope>
    <source>
        <strain evidence="1 2">CBS 109695</strain>
    </source>
</reference>